<dbReference type="InterPro" id="IPR050121">
    <property type="entry name" value="Cytochrome_P450_monoxygenase"/>
</dbReference>
<name>A0ABR2IVJ5_9PEZI</name>
<evidence type="ECO:0000313" key="9">
    <source>
        <dbReference type="Proteomes" id="UP001390339"/>
    </source>
</evidence>
<dbReference type="InterPro" id="IPR002401">
    <property type="entry name" value="Cyt_P450_E_grp-I"/>
</dbReference>
<evidence type="ECO:0000256" key="5">
    <source>
        <dbReference type="ARBA" id="ARBA00023002"/>
    </source>
</evidence>
<keyword evidence="4" id="KW-0479">Metal-binding</keyword>
<accession>A0ABR2IVJ5</accession>
<evidence type="ECO:0000256" key="7">
    <source>
        <dbReference type="ARBA" id="ARBA00023033"/>
    </source>
</evidence>
<dbReference type="EMBL" id="JAPCWZ010000004">
    <property type="protein sequence ID" value="KAK8868836.1"/>
    <property type="molecule type" value="Genomic_DNA"/>
</dbReference>
<dbReference type="InterPro" id="IPR036396">
    <property type="entry name" value="Cyt_P450_sf"/>
</dbReference>
<protein>
    <submittedName>
        <fullName evidence="8">Cytochrome P450</fullName>
    </submittedName>
</protein>
<keyword evidence="6" id="KW-0408">Iron</keyword>
<proteinExistence type="predicted"/>
<keyword evidence="9" id="KW-1185">Reference proteome</keyword>
<comment type="pathway">
    <text evidence="2">Secondary metabolite biosynthesis.</text>
</comment>
<comment type="caution">
    <text evidence="8">The sequence shown here is derived from an EMBL/GenBank/DDBJ whole genome shotgun (WGS) entry which is preliminary data.</text>
</comment>
<dbReference type="PRINTS" id="PR00385">
    <property type="entry name" value="P450"/>
</dbReference>
<dbReference type="InterPro" id="IPR001128">
    <property type="entry name" value="Cyt_P450"/>
</dbReference>
<evidence type="ECO:0000313" key="8">
    <source>
        <dbReference type="EMBL" id="KAK8868836.1"/>
    </source>
</evidence>
<evidence type="ECO:0000256" key="6">
    <source>
        <dbReference type="ARBA" id="ARBA00023004"/>
    </source>
</evidence>
<evidence type="ECO:0000256" key="3">
    <source>
        <dbReference type="ARBA" id="ARBA00022617"/>
    </source>
</evidence>
<evidence type="ECO:0000256" key="2">
    <source>
        <dbReference type="ARBA" id="ARBA00005179"/>
    </source>
</evidence>
<dbReference type="Gene3D" id="1.10.630.10">
    <property type="entry name" value="Cytochrome P450"/>
    <property type="match status" value="1"/>
</dbReference>
<keyword evidence="5" id="KW-0560">Oxidoreductase</keyword>
<dbReference type="PANTHER" id="PTHR24305:SF107">
    <property type="entry name" value="P450, PUTATIVE (EUROFUNG)-RELATED"/>
    <property type="match status" value="1"/>
</dbReference>
<sequence>MDFLASGPWQAWPLVQTCLKAAFLLLGFKMGMFFFEGYQIRMRFKKMKEQGIPIAEPHSFVWGHLKMLGGIRAPLPGDAHNHYAQIYMVQNWQKFFPGVDERPGVLYLDLWPVLEPFAFVVDPAMCQDLVQDRVQPRHPQNKHLIRYFSGENNVIAWDRPVHTLWRSRLTPGFSARNLQSHLPVFIEEVGTFVDLLKAKAPKDGSWSNVFQLMERTAAMTFGIICRVVMNLDTNEQREGPTPVQTSLRTLVRDHTIFKTIWTLPKRLNPLWHLEAWRCNRTIRGVLMPRIQEQIGSGEQATTRKTVVQLATKELSNESASATSSSNKIDRKQYAEDVLSNMKVFLVAGHDTTATTITWAFHFLAKHPAVLEKLRAEHDAVFGPDPSTTSAALTANPALLNALPYTNAVVKEVIRLSPLAATLRRGSPSFFFTSYDKASSHNSPKLYWPTDGFCVVTGTAAMHHDPALFGARAAEFLPERFLVPEGHELYPVKYAFRPFEYGPMSCIGQELALMEMRLTLLLTVRELDVECAWDEWDALQGRVWADGKPPMVDGDRAYRTTNGLAYPTDELPVHVRLRNV</sequence>
<reference evidence="8 9" key="1">
    <citation type="journal article" date="2024" name="IMA Fungus">
        <title>Apiospora arundinis, a panoply of carbohydrate-active enzymes and secondary metabolites.</title>
        <authorList>
            <person name="Sorensen T."/>
            <person name="Petersen C."/>
            <person name="Muurmann A.T."/>
            <person name="Christiansen J.V."/>
            <person name="Brundto M.L."/>
            <person name="Overgaard C.K."/>
            <person name="Boysen A.T."/>
            <person name="Wollenberg R.D."/>
            <person name="Larsen T.O."/>
            <person name="Sorensen J.L."/>
            <person name="Nielsen K.L."/>
            <person name="Sondergaard T.E."/>
        </authorList>
    </citation>
    <scope>NUCLEOTIDE SEQUENCE [LARGE SCALE GENOMIC DNA]</scope>
    <source>
        <strain evidence="8 9">AAU 773</strain>
    </source>
</reference>
<comment type="cofactor">
    <cofactor evidence="1">
        <name>heme</name>
        <dbReference type="ChEBI" id="CHEBI:30413"/>
    </cofactor>
</comment>
<dbReference type="PANTHER" id="PTHR24305">
    <property type="entry name" value="CYTOCHROME P450"/>
    <property type="match status" value="1"/>
</dbReference>
<dbReference type="SUPFAM" id="SSF48264">
    <property type="entry name" value="Cytochrome P450"/>
    <property type="match status" value="1"/>
</dbReference>
<keyword evidence="3" id="KW-0349">Heme</keyword>
<evidence type="ECO:0000256" key="1">
    <source>
        <dbReference type="ARBA" id="ARBA00001971"/>
    </source>
</evidence>
<dbReference type="Proteomes" id="UP001390339">
    <property type="component" value="Unassembled WGS sequence"/>
</dbReference>
<keyword evidence="7" id="KW-0503">Monooxygenase</keyword>
<dbReference type="Pfam" id="PF00067">
    <property type="entry name" value="p450"/>
    <property type="match status" value="1"/>
</dbReference>
<evidence type="ECO:0000256" key="4">
    <source>
        <dbReference type="ARBA" id="ARBA00022723"/>
    </source>
</evidence>
<dbReference type="PRINTS" id="PR00463">
    <property type="entry name" value="EP450I"/>
</dbReference>
<organism evidence="8 9">
    <name type="scientific">Apiospora arundinis</name>
    <dbReference type="NCBI Taxonomy" id="335852"/>
    <lineage>
        <taxon>Eukaryota</taxon>
        <taxon>Fungi</taxon>
        <taxon>Dikarya</taxon>
        <taxon>Ascomycota</taxon>
        <taxon>Pezizomycotina</taxon>
        <taxon>Sordariomycetes</taxon>
        <taxon>Xylariomycetidae</taxon>
        <taxon>Amphisphaeriales</taxon>
        <taxon>Apiosporaceae</taxon>
        <taxon>Apiospora</taxon>
    </lineage>
</organism>
<gene>
    <name evidence="8" type="ORF">PGQ11_007414</name>
</gene>